<reference evidence="1 2" key="1">
    <citation type="submission" date="2016-08" db="EMBL/GenBank/DDBJ databases">
        <title>Draft genome sequence of allopolyploid Zygosaccharomyces rouxii.</title>
        <authorList>
            <person name="Watanabe J."/>
            <person name="Uehara K."/>
            <person name="Mogi Y."/>
            <person name="Tsukioka Y."/>
        </authorList>
    </citation>
    <scope>NUCLEOTIDE SEQUENCE [LARGE SCALE GENOMIC DNA]</scope>
    <source>
        <strain evidence="1 2">NBRC 110957</strain>
    </source>
</reference>
<sequence>MLGCFFFFFIQYKVQVEIFVFKVHYLREDTPFPKMVVDVDALANEAIGLLDQCKDDNYRVCILIVGPPGSGKSTVAQDLSRQINHRFDEYRLQGNQKSAHGGTRSRASDVALASDVPEITTPLSEELAFNGGILPKYVEDVNFQPVKRRLENGDLQILGRGGLPNAFTISNDVEPDEESSFAQIVPMDGFHLSRQCLSSFQNPQEAHKRRGSPPTFDSNNFAQLCKTLAQTCTIKPGSCDAKSCFEFMAKTYDPHFPCIKIPGFDHSLKDPTPDQFCLNGHTRIVILEGLYLLYDKENWQRVHEILQNTGSLLVWYIDIEDHVIEERVAKRHFNSGLADSVEQGRLKFQGNDLLNARLIRKNLVQSGKVVTLRND</sequence>
<protein>
    <recommendedName>
        <fullName evidence="3">ATP-dependent kinase YFH7</fullName>
    </recommendedName>
</protein>
<gene>
    <name evidence="1" type="ORF">ZYGR_0S01020</name>
</gene>
<organism evidence="1 2">
    <name type="scientific">Zygosaccharomyces rouxii</name>
    <dbReference type="NCBI Taxonomy" id="4956"/>
    <lineage>
        <taxon>Eukaryota</taxon>
        <taxon>Fungi</taxon>
        <taxon>Dikarya</taxon>
        <taxon>Ascomycota</taxon>
        <taxon>Saccharomycotina</taxon>
        <taxon>Saccharomycetes</taxon>
        <taxon>Saccharomycetales</taxon>
        <taxon>Saccharomycetaceae</taxon>
        <taxon>Zygosaccharomyces</taxon>
    </lineage>
</organism>
<dbReference type="Proteomes" id="UP000187013">
    <property type="component" value="Unassembled WGS sequence"/>
</dbReference>
<dbReference type="GO" id="GO:0016887">
    <property type="term" value="F:ATP hydrolysis activity"/>
    <property type="evidence" value="ECO:0007669"/>
    <property type="project" value="EnsemblFungi"/>
</dbReference>
<dbReference type="SMR" id="A0A1Q3A2S3"/>
<dbReference type="InterPro" id="IPR027417">
    <property type="entry name" value="P-loop_NTPase"/>
</dbReference>
<dbReference type="SUPFAM" id="SSF52540">
    <property type="entry name" value="P-loop containing nucleoside triphosphate hydrolases"/>
    <property type="match status" value="1"/>
</dbReference>
<dbReference type="PANTHER" id="PTHR10285">
    <property type="entry name" value="URIDINE KINASE"/>
    <property type="match status" value="1"/>
</dbReference>
<dbReference type="AlphaFoldDB" id="A0A1Q3A2S3"/>
<comment type="caution">
    <text evidence="1">The sequence shown here is derived from an EMBL/GenBank/DDBJ whole genome shotgun (WGS) entry which is preliminary data.</text>
</comment>
<name>A0A1Q3A2S3_ZYGRO</name>
<evidence type="ECO:0000313" key="1">
    <source>
        <dbReference type="EMBL" id="GAV49969.1"/>
    </source>
</evidence>
<dbReference type="Gene3D" id="3.40.50.300">
    <property type="entry name" value="P-loop containing nucleotide triphosphate hydrolases"/>
    <property type="match status" value="1"/>
</dbReference>
<accession>A0A1Q3A2S3</accession>
<dbReference type="eggNOG" id="KOG2702">
    <property type="taxonomic scope" value="Eukaryota"/>
</dbReference>
<dbReference type="EMBL" id="BDGX01000019">
    <property type="protein sequence ID" value="GAV49969.1"/>
    <property type="molecule type" value="Genomic_DNA"/>
</dbReference>
<dbReference type="OMA" id="LYDQENW"/>
<dbReference type="OrthoDB" id="6362633at2759"/>
<evidence type="ECO:0000313" key="2">
    <source>
        <dbReference type="Proteomes" id="UP000187013"/>
    </source>
</evidence>
<proteinExistence type="predicted"/>
<evidence type="ECO:0008006" key="3">
    <source>
        <dbReference type="Google" id="ProtNLM"/>
    </source>
</evidence>